<dbReference type="PANTHER" id="PTHR48047">
    <property type="entry name" value="GLYCOSYLTRANSFERASE"/>
    <property type="match status" value="1"/>
</dbReference>
<dbReference type="EMBL" id="CM007381">
    <property type="protein sequence ID" value="ONK80979.1"/>
    <property type="molecule type" value="Genomic_DNA"/>
</dbReference>
<organism evidence="6 7">
    <name type="scientific">Asparagus officinalis</name>
    <name type="common">Garden asparagus</name>
    <dbReference type="NCBI Taxonomy" id="4686"/>
    <lineage>
        <taxon>Eukaryota</taxon>
        <taxon>Viridiplantae</taxon>
        <taxon>Streptophyta</taxon>
        <taxon>Embryophyta</taxon>
        <taxon>Tracheophyta</taxon>
        <taxon>Spermatophyta</taxon>
        <taxon>Magnoliopsida</taxon>
        <taxon>Liliopsida</taxon>
        <taxon>Asparagales</taxon>
        <taxon>Asparagaceae</taxon>
        <taxon>Asparagoideae</taxon>
        <taxon>Asparagus</taxon>
    </lineage>
</organism>
<evidence type="ECO:0000313" key="6">
    <source>
        <dbReference type="EMBL" id="ONK80979.1"/>
    </source>
</evidence>
<dbReference type="InterPro" id="IPR002213">
    <property type="entry name" value="UDP_glucos_trans"/>
</dbReference>
<evidence type="ECO:0000313" key="7">
    <source>
        <dbReference type="Proteomes" id="UP000243459"/>
    </source>
</evidence>
<reference evidence="7" key="1">
    <citation type="journal article" date="2017" name="Nat. Commun.">
        <title>The asparagus genome sheds light on the origin and evolution of a young Y chromosome.</title>
        <authorList>
            <person name="Harkess A."/>
            <person name="Zhou J."/>
            <person name="Xu C."/>
            <person name="Bowers J.E."/>
            <person name="Van der Hulst R."/>
            <person name="Ayyampalayam S."/>
            <person name="Mercati F."/>
            <person name="Riccardi P."/>
            <person name="McKain M.R."/>
            <person name="Kakrana A."/>
            <person name="Tang H."/>
            <person name="Ray J."/>
            <person name="Groenendijk J."/>
            <person name="Arikit S."/>
            <person name="Mathioni S.M."/>
            <person name="Nakano M."/>
            <person name="Shan H."/>
            <person name="Telgmann-Rauber A."/>
            <person name="Kanno A."/>
            <person name="Yue Z."/>
            <person name="Chen H."/>
            <person name="Li W."/>
            <person name="Chen Y."/>
            <person name="Xu X."/>
            <person name="Zhang Y."/>
            <person name="Luo S."/>
            <person name="Chen H."/>
            <person name="Gao J."/>
            <person name="Mao Z."/>
            <person name="Pires J.C."/>
            <person name="Luo M."/>
            <person name="Kudrna D."/>
            <person name="Wing R.A."/>
            <person name="Meyers B.C."/>
            <person name="Yi K."/>
            <person name="Kong H."/>
            <person name="Lavrijsen P."/>
            <person name="Sunseri F."/>
            <person name="Falavigna A."/>
            <person name="Ye Y."/>
            <person name="Leebens-Mack J.H."/>
            <person name="Chen G."/>
        </authorList>
    </citation>
    <scope>NUCLEOTIDE SEQUENCE [LARGE SCALE GENOMIC DNA]</scope>
    <source>
        <strain evidence="7">cv. DH0086</strain>
    </source>
</reference>
<dbReference type="EC" id="2.4.1.-" evidence="4"/>
<evidence type="ECO:0000256" key="3">
    <source>
        <dbReference type="RuleBase" id="RU003718"/>
    </source>
</evidence>
<dbReference type="PROSITE" id="PS00375">
    <property type="entry name" value="UDPGT"/>
    <property type="match status" value="1"/>
</dbReference>
<gene>
    <name evidence="6" type="ORF">A4U43_C01F23920</name>
</gene>
<dbReference type="Pfam" id="PF26168">
    <property type="entry name" value="Glyco_transf_N"/>
    <property type="match status" value="1"/>
</dbReference>
<name>A0A5P1FV87_ASPOF</name>
<dbReference type="OrthoDB" id="5835829at2759"/>
<proteinExistence type="inferred from homology"/>
<keyword evidence="3" id="KW-0328">Glycosyltransferase</keyword>
<evidence type="ECO:0000256" key="4">
    <source>
        <dbReference type="RuleBase" id="RU362057"/>
    </source>
</evidence>
<evidence type="ECO:0000256" key="2">
    <source>
        <dbReference type="ARBA" id="ARBA00022679"/>
    </source>
</evidence>
<protein>
    <recommendedName>
        <fullName evidence="4">Glycosyltransferase</fullName>
        <ecNumber evidence="4">2.4.1.-</ecNumber>
    </recommendedName>
</protein>
<evidence type="ECO:0000259" key="5">
    <source>
        <dbReference type="Pfam" id="PF26168"/>
    </source>
</evidence>
<accession>A0A5P1FV87</accession>
<dbReference type="CDD" id="cd03784">
    <property type="entry name" value="GT1_Gtf-like"/>
    <property type="match status" value="1"/>
</dbReference>
<keyword evidence="7" id="KW-1185">Reference proteome</keyword>
<dbReference type="Gramene" id="ONK80979">
    <property type="protein sequence ID" value="ONK80979"/>
    <property type="gene ID" value="A4U43_C01F23920"/>
</dbReference>
<evidence type="ECO:0000256" key="1">
    <source>
        <dbReference type="ARBA" id="ARBA00009995"/>
    </source>
</evidence>
<comment type="similarity">
    <text evidence="1 3">Belongs to the UDP-glycosyltransferase family.</text>
</comment>
<dbReference type="InterPro" id="IPR035595">
    <property type="entry name" value="UDP_glycos_trans_CS"/>
</dbReference>
<dbReference type="PANTHER" id="PTHR48047:SF223">
    <property type="entry name" value="GLYCOSYLTRANSFERASE"/>
    <property type="match status" value="1"/>
</dbReference>
<dbReference type="Pfam" id="PF00201">
    <property type="entry name" value="UDPGT"/>
    <property type="match status" value="1"/>
</dbReference>
<feature type="domain" description="Glycosyltransferase N-terminal" evidence="5">
    <location>
        <begin position="18"/>
        <end position="255"/>
    </location>
</feature>
<dbReference type="OMA" id="KHCMEWL"/>
<sequence>MTSQIIIHSSNEPKPHFVLVPMMAQGHMIPMLDFAVFLAHHGSLVTVITTPLNASRNRATINSARDSGISIRFVELAFPCKELGLPEGCENIDIVPSAELMKNFFEGLSLLAEPVEKYLREQEPYPNCMVTDFCHHWTQKVADNLQIPRLTFFSICCFTLLCTHNISHYKVYDRITDEHEPFDVPGLSQKIVVTKDQAPAGFFVEPGWEEFAKKVEKAELAADGIVVNTFNDLELQHIKNYQIAMGKKVWAVGPFFLHNKNLSNMSMRGNKASIDINKCLTWLDSKEPRSVVYVNFGSLTFVEARRLIEIGLGLESSNHPFIWVIKEHEISPEVEGWLSEGFEERVKSRSLLIKGWAPQVLILSHPAVGGFMTHCGWNSTLEGISTGVPMITWPHFADQFLNERMVVDVLKIGVSVGVKKRGMWVDSKEVLANREDVRKAVKRLMDGGEAAEGIRQRATEVGRKARDAMKEGGSSYDSMTSFIHYFSVEGRTDDEGQV</sequence>
<dbReference type="FunFam" id="3.40.50.2000:FF:000047">
    <property type="entry name" value="Glycosyltransferase"/>
    <property type="match status" value="1"/>
</dbReference>
<dbReference type="GO" id="GO:0035251">
    <property type="term" value="F:UDP-glucosyltransferase activity"/>
    <property type="evidence" value="ECO:0007669"/>
    <property type="project" value="TreeGrafter"/>
</dbReference>
<dbReference type="Proteomes" id="UP000243459">
    <property type="component" value="Chromosome 1"/>
</dbReference>
<dbReference type="InterPro" id="IPR058980">
    <property type="entry name" value="Glyco_transf_N"/>
</dbReference>
<dbReference type="AlphaFoldDB" id="A0A5P1FV87"/>
<dbReference type="Gene3D" id="3.40.50.2000">
    <property type="entry name" value="Glycogen Phosphorylase B"/>
    <property type="match status" value="2"/>
</dbReference>
<dbReference type="SUPFAM" id="SSF53756">
    <property type="entry name" value="UDP-Glycosyltransferase/glycogen phosphorylase"/>
    <property type="match status" value="1"/>
</dbReference>
<keyword evidence="2 3" id="KW-0808">Transferase</keyword>